<evidence type="ECO:0000313" key="2">
    <source>
        <dbReference type="EMBL" id="KAK8593241.1"/>
    </source>
</evidence>
<protein>
    <submittedName>
        <fullName evidence="2">Uncharacterized protein</fullName>
    </submittedName>
</protein>
<keyword evidence="3" id="KW-1185">Reference proteome</keyword>
<gene>
    <name evidence="2" type="ORF">V6N12_045325</name>
</gene>
<comment type="caution">
    <text evidence="2">The sequence shown here is derived from an EMBL/GenBank/DDBJ whole genome shotgun (WGS) entry which is preliminary data.</text>
</comment>
<evidence type="ECO:0000256" key="1">
    <source>
        <dbReference type="SAM" id="MobiDB-lite"/>
    </source>
</evidence>
<evidence type="ECO:0000313" key="3">
    <source>
        <dbReference type="Proteomes" id="UP001472677"/>
    </source>
</evidence>
<feature type="region of interest" description="Disordered" evidence="1">
    <location>
        <begin position="24"/>
        <end position="61"/>
    </location>
</feature>
<feature type="compositionally biased region" description="Basic and acidic residues" evidence="1">
    <location>
        <begin position="36"/>
        <end position="52"/>
    </location>
</feature>
<dbReference type="Gene3D" id="3.60.10.10">
    <property type="entry name" value="Endonuclease/exonuclease/phosphatase"/>
    <property type="match status" value="1"/>
</dbReference>
<name>A0ABR2G2G2_9ROSI</name>
<sequence length="239" mass="26658">MTWKCQQGKGRGEEISDVERMMKKVAGWRRRKGRGKREGERGNSRERREHFRSPAVPSKKNTLDLDEEDKLDQVSVLAQEDATARVVGNTCSSSQHWIFSLIPVVLNDAYLASNCPSKLKATKCAGKVIGNDPNKSYPEVMVHDSVVLREVENAILVVYASLSSSKRKAVWAQLESLNLGSSTPWFVGVDFNVVLNPDERPGGSNSHVHGSQPMAEFIFHYGLIKLGFRDPPFTWSTDG</sequence>
<proteinExistence type="predicted"/>
<feature type="compositionally biased region" description="Basic residues" evidence="1">
    <location>
        <begin position="26"/>
        <end position="35"/>
    </location>
</feature>
<dbReference type="EMBL" id="JBBPBM010000003">
    <property type="protein sequence ID" value="KAK8593241.1"/>
    <property type="molecule type" value="Genomic_DNA"/>
</dbReference>
<reference evidence="2 3" key="1">
    <citation type="journal article" date="2024" name="G3 (Bethesda)">
        <title>Genome assembly of Hibiscus sabdariffa L. provides insights into metabolisms of medicinal natural products.</title>
        <authorList>
            <person name="Kim T."/>
        </authorList>
    </citation>
    <scope>NUCLEOTIDE SEQUENCE [LARGE SCALE GENOMIC DNA]</scope>
    <source>
        <strain evidence="2">TK-2024</strain>
        <tissue evidence="2">Old leaves</tissue>
    </source>
</reference>
<accession>A0ABR2G2G2</accession>
<dbReference type="InterPro" id="IPR036691">
    <property type="entry name" value="Endo/exonu/phosph_ase_sf"/>
</dbReference>
<dbReference type="Proteomes" id="UP001472677">
    <property type="component" value="Unassembled WGS sequence"/>
</dbReference>
<organism evidence="2 3">
    <name type="scientific">Hibiscus sabdariffa</name>
    <name type="common">roselle</name>
    <dbReference type="NCBI Taxonomy" id="183260"/>
    <lineage>
        <taxon>Eukaryota</taxon>
        <taxon>Viridiplantae</taxon>
        <taxon>Streptophyta</taxon>
        <taxon>Embryophyta</taxon>
        <taxon>Tracheophyta</taxon>
        <taxon>Spermatophyta</taxon>
        <taxon>Magnoliopsida</taxon>
        <taxon>eudicotyledons</taxon>
        <taxon>Gunneridae</taxon>
        <taxon>Pentapetalae</taxon>
        <taxon>rosids</taxon>
        <taxon>malvids</taxon>
        <taxon>Malvales</taxon>
        <taxon>Malvaceae</taxon>
        <taxon>Malvoideae</taxon>
        <taxon>Hibiscus</taxon>
    </lineage>
</organism>